<dbReference type="Proteomes" id="UP000620139">
    <property type="component" value="Unassembled WGS sequence"/>
</dbReference>
<evidence type="ECO:0000313" key="3">
    <source>
        <dbReference type="Proteomes" id="UP000620139"/>
    </source>
</evidence>
<accession>A0A931ISQ8</accession>
<sequence length="261" mass="28489">MTVKLINVLTVGLIAAAGAQASPTSLGTVNQAANLSAAQKNITKSSSKIQLSKANVEQKRRILKAFGKKNRTTSMSLLSGSCNLSDGETWDQCGAVEVEIEDFYFNWTFTDFVTEVHLEKVVLFGQRSCGFWVGAEGEETWVEDCNIYSVADGSLLDKRMDGLSPDKRQEFQEQVDQLVAMKIKRCFTVNLNMKNDPFNLAAVQAVKDSGVSLVAKDEVEISYRDGVHTFSVEKLGVGSSQFLLNYKYSGGGDQPQCSVAG</sequence>
<name>A0A931ISQ8_9BURK</name>
<protein>
    <submittedName>
        <fullName evidence="2">Uncharacterized protein</fullName>
    </submittedName>
</protein>
<feature type="signal peptide" evidence="1">
    <location>
        <begin position="1"/>
        <end position="21"/>
    </location>
</feature>
<keyword evidence="1" id="KW-0732">Signal</keyword>
<dbReference type="EMBL" id="JAEDAL010000001">
    <property type="protein sequence ID" value="MBH9552010.1"/>
    <property type="molecule type" value="Genomic_DNA"/>
</dbReference>
<dbReference type="AlphaFoldDB" id="A0A931ISQ8"/>
<keyword evidence="3" id="KW-1185">Reference proteome</keyword>
<feature type="chain" id="PRO_5037312764" evidence="1">
    <location>
        <begin position="22"/>
        <end position="261"/>
    </location>
</feature>
<evidence type="ECO:0000256" key="1">
    <source>
        <dbReference type="SAM" id="SignalP"/>
    </source>
</evidence>
<gene>
    <name evidence="2" type="ORF">I7X43_04020</name>
</gene>
<organism evidence="2 3">
    <name type="scientific">Inhella gelatinilytica</name>
    <dbReference type="NCBI Taxonomy" id="2795030"/>
    <lineage>
        <taxon>Bacteria</taxon>
        <taxon>Pseudomonadati</taxon>
        <taxon>Pseudomonadota</taxon>
        <taxon>Betaproteobacteria</taxon>
        <taxon>Burkholderiales</taxon>
        <taxon>Sphaerotilaceae</taxon>
        <taxon>Inhella</taxon>
    </lineage>
</organism>
<proteinExistence type="predicted"/>
<evidence type="ECO:0000313" key="2">
    <source>
        <dbReference type="EMBL" id="MBH9552010.1"/>
    </source>
</evidence>
<comment type="caution">
    <text evidence="2">The sequence shown here is derived from an EMBL/GenBank/DDBJ whole genome shotgun (WGS) entry which is preliminary data.</text>
</comment>
<reference evidence="2" key="1">
    <citation type="submission" date="2020-12" db="EMBL/GenBank/DDBJ databases">
        <title>The genome sequence of Inhella sp. 4Y17.</title>
        <authorList>
            <person name="Liu Y."/>
        </authorList>
    </citation>
    <scope>NUCLEOTIDE SEQUENCE</scope>
    <source>
        <strain evidence="2">4Y10</strain>
    </source>
</reference>